<reference evidence="3 4" key="1">
    <citation type="submission" date="2019-07" db="EMBL/GenBank/DDBJ databases">
        <title>Whole genome shotgun sequence of Cellulomonas xylanilytica NBRC 101102.</title>
        <authorList>
            <person name="Hosoyama A."/>
            <person name="Uohara A."/>
            <person name="Ohji S."/>
            <person name="Ichikawa N."/>
        </authorList>
    </citation>
    <scope>NUCLEOTIDE SEQUENCE [LARGE SCALE GENOMIC DNA]</scope>
    <source>
        <strain evidence="3 4">NBRC 101102</strain>
    </source>
</reference>
<dbReference type="Proteomes" id="UP000321118">
    <property type="component" value="Unassembled WGS sequence"/>
</dbReference>
<keyword evidence="1" id="KW-0472">Membrane</keyword>
<name>A0A510V886_9CELL</name>
<evidence type="ECO:0000259" key="2">
    <source>
        <dbReference type="Pfam" id="PF00188"/>
    </source>
</evidence>
<proteinExistence type="predicted"/>
<feature type="domain" description="SCP" evidence="2">
    <location>
        <begin position="52"/>
        <end position="155"/>
    </location>
</feature>
<protein>
    <recommendedName>
        <fullName evidence="2">SCP domain-containing protein</fullName>
    </recommendedName>
</protein>
<dbReference type="InterPro" id="IPR035940">
    <property type="entry name" value="CAP_sf"/>
</dbReference>
<evidence type="ECO:0000256" key="1">
    <source>
        <dbReference type="SAM" id="Phobius"/>
    </source>
</evidence>
<comment type="caution">
    <text evidence="3">The sequence shown here is derived from an EMBL/GenBank/DDBJ whole genome shotgun (WGS) entry which is preliminary data.</text>
</comment>
<feature type="transmembrane region" description="Helical" evidence="1">
    <location>
        <begin position="7"/>
        <end position="27"/>
    </location>
</feature>
<dbReference type="Gene3D" id="3.40.33.10">
    <property type="entry name" value="CAP"/>
    <property type="match status" value="1"/>
</dbReference>
<keyword evidence="1" id="KW-0812">Transmembrane</keyword>
<keyword evidence="4" id="KW-1185">Reference proteome</keyword>
<dbReference type="PANTHER" id="PTHR31157">
    <property type="entry name" value="SCP DOMAIN-CONTAINING PROTEIN"/>
    <property type="match status" value="1"/>
</dbReference>
<organism evidence="3 4">
    <name type="scientific">Cellulomonas xylanilytica</name>
    <dbReference type="NCBI Taxonomy" id="233583"/>
    <lineage>
        <taxon>Bacteria</taxon>
        <taxon>Bacillati</taxon>
        <taxon>Actinomycetota</taxon>
        <taxon>Actinomycetes</taxon>
        <taxon>Micrococcales</taxon>
        <taxon>Cellulomonadaceae</taxon>
        <taxon>Cellulomonas</taxon>
    </lineage>
</organism>
<evidence type="ECO:0000313" key="3">
    <source>
        <dbReference type="EMBL" id="GEK21480.1"/>
    </source>
</evidence>
<gene>
    <name evidence="3" type="ORF">CXY01_20000</name>
</gene>
<dbReference type="EMBL" id="BJUB01000005">
    <property type="protein sequence ID" value="GEK21480.1"/>
    <property type="molecule type" value="Genomic_DNA"/>
</dbReference>
<dbReference type="Pfam" id="PF00188">
    <property type="entry name" value="CAP"/>
    <property type="match status" value="1"/>
</dbReference>
<evidence type="ECO:0000313" key="4">
    <source>
        <dbReference type="Proteomes" id="UP000321118"/>
    </source>
</evidence>
<sequence length="164" mass="16780">MPRGARLGWWLLGAGLVIGAVAVFLVVRPAGEVEHAWSPDGVAAEEYAAALVDATNAARSEEGLAPLTVSDCATAEALARATALAGGKDLEHESLSPVIEACPPSSSAAENLARAAAPPLDVVDAWLGSAGHRANLLDPSVREVGIGCLVDEDEMLCSQVFLGE</sequence>
<dbReference type="AlphaFoldDB" id="A0A510V886"/>
<dbReference type="SUPFAM" id="SSF55797">
    <property type="entry name" value="PR-1-like"/>
    <property type="match status" value="1"/>
</dbReference>
<dbReference type="CDD" id="cd05379">
    <property type="entry name" value="CAP_bacterial"/>
    <property type="match status" value="1"/>
</dbReference>
<dbReference type="InterPro" id="IPR014044">
    <property type="entry name" value="CAP_dom"/>
</dbReference>
<dbReference type="PANTHER" id="PTHR31157:SF1">
    <property type="entry name" value="SCP DOMAIN-CONTAINING PROTEIN"/>
    <property type="match status" value="1"/>
</dbReference>
<keyword evidence="1" id="KW-1133">Transmembrane helix</keyword>
<accession>A0A510V886</accession>